<dbReference type="NCBIfam" id="NF003246">
    <property type="entry name" value="PRK04204.1-2"/>
    <property type="match status" value="1"/>
</dbReference>
<dbReference type="GO" id="GO:0005524">
    <property type="term" value="F:ATP binding"/>
    <property type="evidence" value="ECO:0007669"/>
    <property type="project" value="UniProtKB-KW"/>
</dbReference>
<name>A0A6S6ZCJ8_9BURK</name>
<feature type="domain" description="RNA 3'-terminal phosphate cyclase" evidence="7">
    <location>
        <begin position="9"/>
        <end position="329"/>
    </location>
</feature>
<keyword evidence="3 5" id="KW-0547">Nucleotide-binding</keyword>
<dbReference type="Gene3D" id="3.65.10.20">
    <property type="entry name" value="RNA 3'-terminal phosphate cyclase domain"/>
    <property type="match status" value="1"/>
</dbReference>
<evidence type="ECO:0000256" key="2">
    <source>
        <dbReference type="ARBA" id="ARBA00022598"/>
    </source>
</evidence>
<dbReference type="Pfam" id="PF01137">
    <property type="entry name" value="RTC"/>
    <property type="match status" value="1"/>
</dbReference>
<dbReference type="PANTHER" id="PTHR11096:SF0">
    <property type="entry name" value="RNA 3'-TERMINAL PHOSPHATE CYCLASE"/>
    <property type="match status" value="1"/>
</dbReference>
<dbReference type="InterPro" id="IPR036553">
    <property type="entry name" value="RPTC_insert"/>
</dbReference>
<dbReference type="GO" id="GO:0005737">
    <property type="term" value="C:cytoplasm"/>
    <property type="evidence" value="ECO:0007669"/>
    <property type="project" value="UniProtKB-SubCell"/>
</dbReference>
<organism evidence="9 10">
    <name type="scientific">Achromobacter deleyi</name>
    <dbReference type="NCBI Taxonomy" id="1353891"/>
    <lineage>
        <taxon>Bacteria</taxon>
        <taxon>Pseudomonadati</taxon>
        <taxon>Pseudomonadota</taxon>
        <taxon>Betaproteobacteria</taxon>
        <taxon>Burkholderiales</taxon>
        <taxon>Alcaligenaceae</taxon>
        <taxon>Achromobacter</taxon>
    </lineage>
</organism>
<gene>
    <name evidence="5 9" type="primary">rtcA</name>
    <name evidence="9" type="ORF">LMG3458_00912</name>
</gene>
<comment type="subcellular location">
    <subcellularLocation>
        <location evidence="5">Cytoplasm</location>
    </subcellularLocation>
</comment>
<evidence type="ECO:0000256" key="4">
    <source>
        <dbReference type="ARBA" id="ARBA00024481"/>
    </source>
</evidence>
<feature type="binding site" evidence="5">
    <location>
        <begin position="283"/>
        <end position="287"/>
    </location>
    <ligand>
        <name>ATP</name>
        <dbReference type="ChEBI" id="CHEBI:30616"/>
    </ligand>
</feature>
<keyword evidence="5" id="KW-0067">ATP-binding</keyword>
<dbReference type="InterPro" id="IPR020719">
    <property type="entry name" value="RNA3'_term_phos_cycl-like_CS"/>
</dbReference>
<keyword evidence="5" id="KW-0963">Cytoplasm</keyword>
<dbReference type="InterPro" id="IPR037136">
    <property type="entry name" value="RNA3'_phos_cyclase_dom_sf"/>
</dbReference>
<evidence type="ECO:0000256" key="5">
    <source>
        <dbReference type="HAMAP-Rule" id="MF_00200"/>
    </source>
</evidence>
<dbReference type="HAMAP" id="MF_00200">
    <property type="entry name" value="RTC"/>
    <property type="match status" value="1"/>
</dbReference>
<dbReference type="PIRSF" id="PIRSF005378">
    <property type="entry name" value="RNA3'_term_phos_cycl_euk"/>
    <property type="match status" value="1"/>
</dbReference>
<proteinExistence type="inferred from homology"/>
<keyword evidence="2 5" id="KW-0436">Ligase</keyword>
<protein>
    <recommendedName>
        <fullName evidence="5 6">RNA 3'-terminal phosphate cyclase</fullName>
        <shortName evidence="5">RNA cyclase</shortName>
        <shortName evidence="5">RNA-3'-phosphate cyclase</shortName>
        <ecNumber evidence="5 6">6.5.1.4</ecNumber>
    </recommendedName>
</protein>
<evidence type="ECO:0000256" key="3">
    <source>
        <dbReference type="ARBA" id="ARBA00022741"/>
    </source>
</evidence>
<feature type="binding site" evidence="5">
    <location>
        <position position="100"/>
    </location>
    <ligand>
        <name>ATP</name>
        <dbReference type="ChEBI" id="CHEBI:30616"/>
    </ligand>
</feature>
<dbReference type="GO" id="GO:0003963">
    <property type="term" value="F:RNA-3'-phosphate cyclase activity"/>
    <property type="evidence" value="ECO:0007669"/>
    <property type="project" value="UniProtKB-UniRule"/>
</dbReference>
<dbReference type="Proteomes" id="UP000494111">
    <property type="component" value="Unassembled WGS sequence"/>
</dbReference>
<dbReference type="AlphaFoldDB" id="A0A6S6ZCJ8"/>
<dbReference type="InterPro" id="IPR013791">
    <property type="entry name" value="RNA3'-term_phos_cycl_insert"/>
</dbReference>
<accession>A0A6S6ZCJ8</accession>
<evidence type="ECO:0000259" key="8">
    <source>
        <dbReference type="Pfam" id="PF05189"/>
    </source>
</evidence>
<dbReference type="EMBL" id="CADIJO010000002">
    <property type="protein sequence ID" value="CAB3667354.1"/>
    <property type="molecule type" value="Genomic_DNA"/>
</dbReference>
<sequence>MIELDGSEGEGGGQVLRTALALSMITGVPLRIERIRAKRSKPGLMRQHLACVQAAMQISGAECEGAELGSQQLRFAPGPIRAGDYRYAIASAGSCMLVLQTVLPALLRADGPSRLELQGGTHNPLAPSFDFLARAYAPLASKLGAELALDLRRRGFYPAGGGMVMAEITPAAGGLAPVNIAQRGAVQSLSAECIVAGLPRAIARRELDVLAEQLGWTQDQLLVAASHQNEGPGNALTATLAHTEVTEVFTAYGAKGVNAETVAGTLAREVGAYLGSDAALGPHLADQWLLLLALAVYDSGKPAHFTCTEITGHTSTNASVIERFLPVVIRHAAQAGGHRVDIVPA</sequence>
<reference evidence="9 10" key="1">
    <citation type="submission" date="2020-04" db="EMBL/GenBank/DDBJ databases">
        <authorList>
            <person name="De Canck E."/>
        </authorList>
    </citation>
    <scope>NUCLEOTIDE SEQUENCE [LARGE SCALE GENOMIC DNA]</scope>
    <source>
        <strain evidence="9 10">LMG 3458</strain>
    </source>
</reference>
<dbReference type="Gene3D" id="3.30.360.20">
    <property type="entry name" value="RNA 3'-terminal phosphate cyclase, insert domain"/>
    <property type="match status" value="1"/>
</dbReference>
<evidence type="ECO:0000256" key="6">
    <source>
        <dbReference type="NCBIfam" id="TIGR03399"/>
    </source>
</evidence>
<evidence type="ECO:0000259" key="7">
    <source>
        <dbReference type="Pfam" id="PF01137"/>
    </source>
</evidence>
<dbReference type="PANTHER" id="PTHR11096">
    <property type="entry name" value="RNA 3' TERMINAL PHOSPHATE CYCLASE"/>
    <property type="match status" value="1"/>
</dbReference>
<dbReference type="RefSeq" id="WP_175191177.1">
    <property type="nucleotide sequence ID" value="NZ_CADIJO010000002.1"/>
</dbReference>
<dbReference type="InterPro" id="IPR017770">
    <property type="entry name" value="RNA3'_term_phos_cyc_type_1"/>
</dbReference>
<comment type="catalytic activity">
    <reaction evidence="4 5">
        <text>a 3'-end 3'-phospho-ribonucleotide-RNA + ATP = a 3'-end 2',3'-cyclophospho-ribonucleotide-RNA + AMP + diphosphate</text>
        <dbReference type="Rhea" id="RHEA:23976"/>
        <dbReference type="Rhea" id="RHEA-COMP:10463"/>
        <dbReference type="Rhea" id="RHEA-COMP:10464"/>
        <dbReference type="ChEBI" id="CHEBI:30616"/>
        <dbReference type="ChEBI" id="CHEBI:33019"/>
        <dbReference type="ChEBI" id="CHEBI:83062"/>
        <dbReference type="ChEBI" id="CHEBI:83064"/>
        <dbReference type="ChEBI" id="CHEBI:456215"/>
        <dbReference type="EC" id="6.5.1.4"/>
    </reaction>
</comment>
<dbReference type="PROSITE" id="PS01287">
    <property type="entry name" value="RTC"/>
    <property type="match status" value="1"/>
</dbReference>
<dbReference type="EC" id="6.5.1.4" evidence="5 6"/>
<evidence type="ECO:0000256" key="1">
    <source>
        <dbReference type="ARBA" id="ARBA00009206"/>
    </source>
</evidence>
<dbReference type="GO" id="GO:0006396">
    <property type="term" value="P:RNA processing"/>
    <property type="evidence" value="ECO:0007669"/>
    <property type="project" value="UniProtKB-UniRule"/>
</dbReference>
<evidence type="ECO:0000313" key="10">
    <source>
        <dbReference type="Proteomes" id="UP000494111"/>
    </source>
</evidence>
<dbReference type="InterPro" id="IPR023797">
    <property type="entry name" value="RNA3'_phos_cyclase_dom"/>
</dbReference>
<feature type="domain" description="RNA 3'-terminal phosphate cyclase insert" evidence="8">
    <location>
        <begin position="182"/>
        <end position="270"/>
    </location>
</feature>
<dbReference type="SUPFAM" id="SSF55205">
    <property type="entry name" value="EPT/RTPC-like"/>
    <property type="match status" value="1"/>
</dbReference>
<dbReference type="InterPro" id="IPR013792">
    <property type="entry name" value="RNA3'P_cycl/enolpyr_Trfase_a/b"/>
</dbReference>
<evidence type="ECO:0000313" key="9">
    <source>
        <dbReference type="EMBL" id="CAB3667354.1"/>
    </source>
</evidence>
<feature type="active site" description="Tele-AMP-histidine intermediate" evidence="5">
    <location>
        <position position="313"/>
    </location>
</feature>
<dbReference type="Pfam" id="PF05189">
    <property type="entry name" value="RTC_insert"/>
    <property type="match status" value="1"/>
</dbReference>
<comment type="function">
    <text evidence="5">Catalyzes the conversion of 3'-phosphate to a 2',3'-cyclic phosphodiester at the end of RNA. The mechanism of action of the enzyme occurs in 3 steps: (A) adenylation of the enzyme by ATP; (B) transfer of adenylate to an RNA-N3'P to produce RNA-N3'PP5'A; (C) and attack of the adjacent 2'-hydroxyl on the 3'-phosphorus in the diester linkage to produce the cyclic end product. The biological role of this enzyme is unknown but it is likely to function in some aspects of cellular RNA processing.</text>
</comment>
<comment type="similarity">
    <text evidence="1 5">Belongs to the RNA 3'-terminal cyclase family. Type 1 subfamily.</text>
</comment>
<dbReference type="InterPro" id="IPR000228">
    <property type="entry name" value="RNA3'_term_phos_cyc"/>
</dbReference>
<dbReference type="NCBIfam" id="TIGR03399">
    <property type="entry name" value="RNA_3prim_cycl"/>
    <property type="match status" value="1"/>
</dbReference>
<dbReference type="SUPFAM" id="SSF52913">
    <property type="entry name" value="RNA 3'-terminal phosphate cyclase, RPTC, insert domain"/>
    <property type="match status" value="1"/>
</dbReference>